<gene>
    <name evidence="5" type="ORF">SBA1_810003</name>
</gene>
<dbReference type="SMART" id="SM00228">
    <property type="entry name" value="PDZ"/>
    <property type="match status" value="1"/>
</dbReference>
<name>A0A2U3L8R1_9BACT</name>
<reference evidence="6" key="1">
    <citation type="submission" date="2018-02" db="EMBL/GenBank/DDBJ databases">
        <authorList>
            <person name="Hausmann B."/>
        </authorList>
    </citation>
    <scope>NUCLEOTIDE SEQUENCE [LARGE SCALE GENOMIC DNA]</scope>
    <source>
        <strain evidence="6">Peat soil MAG SbA1</strain>
    </source>
</reference>
<dbReference type="InterPro" id="IPR043504">
    <property type="entry name" value="Peptidase_S1_PA_chymotrypsin"/>
</dbReference>
<evidence type="ECO:0000256" key="3">
    <source>
        <dbReference type="ARBA" id="ARBA00022801"/>
    </source>
</evidence>
<accession>A0A2U3L8R1</accession>
<dbReference type="InterPro" id="IPR036034">
    <property type="entry name" value="PDZ_sf"/>
</dbReference>
<dbReference type="InterPro" id="IPR009003">
    <property type="entry name" value="Peptidase_S1_PA"/>
</dbReference>
<dbReference type="Gene3D" id="2.40.10.10">
    <property type="entry name" value="Trypsin-like serine proteases"/>
    <property type="match status" value="2"/>
</dbReference>
<dbReference type="GO" id="GO:0006508">
    <property type="term" value="P:proteolysis"/>
    <property type="evidence" value="ECO:0007669"/>
    <property type="project" value="UniProtKB-KW"/>
</dbReference>
<dbReference type="Proteomes" id="UP000238701">
    <property type="component" value="Unassembled WGS sequence"/>
</dbReference>
<dbReference type="Pfam" id="PF13180">
    <property type="entry name" value="PDZ_2"/>
    <property type="match status" value="1"/>
</dbReference>
<protein>
    <submittedName>
        <fullName evidence="5">Putative periplasmic serine endoprotease DegP-like</fullName>
        <ecNumber evidence="5">3.4.21.107</ecNumber>
    </submittedName>
</protein>
<dbReference type="InterPro" id="IPR051201">
    <property type="entry name" value="Chloro_Bact_Ser_Proteases"/>
</dbReference>
<dbReference type="Pfam" id="PF13365">
    <property type="entry name" value="Trypsin_2"/>
    <property type="match status" value="1"/>
</dbReference>
<dbReference type="SUPFAM" id="SSF50494">
    <property type="entry name" value="Trypsin-like serine proteases"/>
    <property type="match status" value="1"/>
</dbReference>
<sequence>MHPVHEHGLASATDASLLDAYSLAVTSAVERVSPSVVNIEVHQSAGRTRSGQPRERQGGGSGFVFAPDGLILTNSHVVHNAARIGVTLADGRRMPASLIGDDPASDLAVIRVDEPGFDQPGLTAAALGDSQRLRVGQIVIAIGAPYGFQSTVTAGVVSALGRSLRSYSGRLIDDVIQTDASLNPGNSGGPLVDSAGRVVGVNTATILPAQGICFAIGINTAKFVASRLLRDGRIRRSFIGVSAQTVPVHRRVVRFYDLAKETGALVLSVEDGSPAKRAGLREGDVIVALEGQPVAGVDDLQRLLTEVRMGVSCSLTVLRWTEKLELKVVPEESK</sequence>
<dbReference type="EMBL" id="OMOD01000179">
    <property type="protein sequence ID" value="SPF48149.1"/>
    <property type="molecule type" value="Genomic_DNA"/>
</dbReference>
<dbReference type="Gene3D" id="2.30.42.10">
    <property type="match status" value="1"/>
</dbReference>
<comment type="similarity">
    <text evidence="1">Belongs to the peptidase S1C family.</text>
</comment>
<evidence type="ECO:0000313" key="5">
    <source>
        <dbReference type="EMBL" id="SPF48149.1"/>
    </source>
</evidence>
<dbReference type="InterPro" id="IPR001940">
    <property type="entry name" value="Peptidase_S1C"/>
</dbReference>
<dbReference type="GO" id="GO:0004252">
    <property type="term" value="F:serine-type endopeptidase activity"/>
    <property type="evidence" value="ECO:0007669"/>
    <property type="project" value="InterPro"/>
</dbReference>
<dbReference type="EC" id="3.4.21.107" evidence="5"/>
<evidence type="ECO:0000256" key="2">
    <source>
        <dbReference type="ARBA" id="ARBA00022670"/>
    </source>
</evidence>
<organism evidence="5 6">
    <name type="scientific">Candidatus Sulfotelmatobacter kueseliae</name>
    <dbReference type="NCBI Taxonomy" id="2042962"/>
    <lineage>
        <taxon>Bacteria</taxon>
        <taxon>Pseudomonadati</taxon>
        <taxon>Acidobacteriota</taxon>
        <taxon>Terriglobia</taxon>
        <taxon>Terriglobales</taxon>
        <taxon>Candidatus Korobacteraceae</taxon>
        <taxon>Candidatus Sulfotelmatobacter</taxon>
    </lineage>
</organism>
<evidence type="ECO:0000256" key="1">
    <source>
        <dbReference type="ARBA" id="ARBA00010541"/>
    </source>
</evidence>
<dbReference type="SUPFAM" id="SSF50156">
    <property type="entry name" value="PDZ domain-like"/>
    <property type="match status" value="1"/>
</dbReference>
<dbReference type="InterPro" id="IPR001478">
    <property type="entry name" value="PDZ"/>
</dbReference>
<evidence type="ECO:0000259" key="4">
    <source>
        <dbReference type="PROSITE" id="PS50106"/>
    </source>
</evidence>
<dbReference type="PANTHER" id="PTHR43343">
    <property type="entry name" value="PEPTIDASE S12"/>
    <property type="match status" value="1"/>
</dbReference>
<evidence type="ECO:0000313" key="6">
    <source>
        <dbReference type="Proteomes" id="UP000238701"/>
    </source>
</evidence>
<dbReference type="PANTHER" id="PTHR43343:SF3">
    <property type="entry name" value="PROTEASE DO-LIKE 8, CHLOROPLASTIC"/>
    <property type="match status" value="1"/>
</dbReference>
<dbReference type="PROSITE" id="PS50106">
    <property type="entry name" value="PDZ"/>
    <property type="match status" value="1"/>
</dbReference>
<feature type="domain" description="PDZ" evidence="4">
    <location>
        <begin position="263"/>
        <end position="297"/>
    </location>
</feature>
<keyword evidence="3 5" id="KW-0378">Hydrolase</keyword>
<proteinExistence type="inferred from homology"/>
<keyword evidence="2 5" id="KW-0645">Protease</keyword>
<dbReference type="AlphaFoldDB" id="A0A2U3L8R1"/>
<dbReference type="PRINTS" id="PR00834">
    <property type="entry name" value="PROTEASES2C"/>
</dbReference>